<evidence type="ECO:0000256" key="9">
    <source>
        <dbReference type="ARBA" id="ARBA00022676"/>
    </source>
</evidence>
<dbReference type="GO" id="GO:0003999">
    <property type="term" value="F:adenine phosphoribosyltransferase activity"/>
    <property type="evidence" value="ECO:0007669"/>
    <property type="project" value="UniProtKB-UniRule"/>
</dbReference>
<dbReference type="GO" id="GO:0006168">
    <property type="term" value="P:adenine salvage"/>
    <property type="evidence" value="ECO:0007669"/>
    <property type="project" value="InterPro"/>
</dbReference>
<dbReference type="EC" id="2.4.2.7" evidence="7 12"/>
<proteinExistence type="inferred from homology"/>
<evidence type="ECO:0000256" key="6">
    <source>
        <dbReference type="ARBA" id="ARBA00011738"/>
    </source>
</evidence>
<comment type="catalytic activity">
    <reaction evidence="1 12">
        <text>AMP + diphosphate = 5-phospho-alpha-D-ribose 1-diphosphate + adenine</text>
        <dbReference type="Rhea" id="RHEA:16609"/>
        <dbReference type="ChEBI" id="CHEBI:16708"/>
        <dbReference type="ChEBI" id="CHEBI:33019"/>
        <dbReference type="ChEBI" id="CHEBI:58017"/>
        <dbReference type="ChEBI" id="CHEBI:456215"/>
        <dbReference type="EC" id="2.4.2.7"/>
    </reaction>
</comment>
<evidence type="ECO:0000256" key="10">
    <source>
        <dbReference type="ARBA" id="ARBA00022679"/>
    </source>
</evidence>
<comment type="function">
    <text evidence="2 12">Catalyzes a salvage reaction resulting in the formation of AMP, that is energically less costly than de novo synthesis.</text>
</comment>
<dbReference type="InterPro" id="IPR005764">
    <property type="entry name" value="Ade_phspho_trans"/>
</dbReference>
<dbReference type="GO" id="GO:0002055">
    <property type="term" value="F:adenine binding"/>
    <property type="evidence" value="ECO:0007669"/>
    <property type="project" value="TreeGrafter"/>
</dbReference>
<evidence type="ECO:0000256" key="5">
    <source>
        <dbReference type="ARBA" id="ARBA00008391"/>
    </source>
</evidence>
<evidence type="ECO:0000256" key="11">
    <source>
        <dbReference type="ARBA" id="ARBA00022726"/>
    </source>
</evidence>
<dbReference type="PANTHER" id="PTHR32315">
    <property type="entry name" value="ADENINE PHOSPHORIBOSYLTRANSFERASE"/>
    <property type="match status" value="1"/>
</dbReference>
<evidence type="ECO:0000313" key="14">
    <source>
        <dbReference type="EMBL" id="HAR56905.1"/>
    </source>
</evidence>
<dbReference type="UniPathway" id="UPA00588">
    <property type="reaction ID" value="UER00646"/>
</dbReference>
<name>A0A348WQU3_9GAMM</name>
<dbReference type="Pfam" id="PF00156">
    <property type="entry name" value="Pribosyltran"/>
    <property type="match status" value="1"/>
</dbReference>
<dbReference type="SUPFAM" id="SSF53271">
    <property type="entry name" value="PRTase-like"/>
    <property type="match status" value="1"/>
</dbReference>
<dbReference type="STRING" id="314276.OS145_10170"/>
<sequence>MDLIKSIRDSIRAIPDYPKPGITFRDISPLLQSKDAFKSTIEAFAQRYQELGIDQIAAVEARGFIFGAALAQRLGCGLTLLRKPGKLPGPVVKETYALEYGEDALEIQECAFKEPQRVLLMDDLLATGGTVAAAAKLLSRTQAELLEAAFVITLDDLPGEQKLQDLGISCYTLCRF</sequence>
<comment type="subcellular location">
    <subcellularLocation>
        <location evidence="3 12">Cytoplasm</location>
    </subcellularLocation>
</comment>
<dbReference type="PANTHER" id="PTHR32315:SF3">
    <property type="entry name" value="ADENINE PHOSPHORIBOSYLTRANSFERASE"/>
    <property type="match status" value="1"/>
</dbReference>
<evidence type="ECO:0000256" key="12">
    <source>
        <dbReference type="HAMAP-Rule" id="MF_00004"/>
    </source>
</evidence>
<feature type="domain" description="Phosphoribosyltransferase" evidence="13">
    <location>
        <begin position="30"/>
        <end position="152"/>
    </location>
</feature>
<accession>A0A348WQU3</accession>
<dbReference type="GO" id="GO:0005737">
    <property type="term" value="C:cytoplasm"/>
    <property type="evidence" value="ECO:0007669"/>
    <property type="project" value="UniProtKB-SubCell"/>
</dbReference>
<dbReference type="GO" id="GO:0016208">
    <property type="term" value="F:AMP binding"/>
    <property type="evidence" value="ECO:0007669"/>
    <property type="project" value="TreeGrafter"/>
</dbReference>
<evidence type="ECO:0000256" key="3">
    <source>
        <dbReference type="ARBA" id="ARBA00004496"/>
    </source>
</evidence>
<dbReference type="AlphaFoldDB" id="A0A348WQU3"/>
<dbReference type="RefSeq" id="WP_006956499.1">
    <property type="nucleotide sequence ID" value="NZ_DBGH01000095.1"/>
</dbReference>
<evidence type="ECO:0000313" key="15">
    <source>
        <dbReference type="Proteomes" id="UP000262878"/>
    </source>
</evidence>
<evidence type="ECO:0000259" key="13">
    <source>
        <dbReference type="Pfam" id="PF00156"/>
    </source>
</evidence>
<comment type="subunit">
    <text evidence="6 12">Homodimer.</text>
</comment>
<keyword evidence="11 12" id="KW-0660">Purine salvage</keyword>
<dbReference type="Gene3D" id="3.40.50.2020">
    <property type="match status" value="1"/>
</dbReference>
<organism evidence="14 15">
    <name type="scientific">Idiomarina baltica</name>
    <dbReference type="NCBI Taxonomy" id="190892"/>
    <lineage>
        <taxon>Bacteria</taxon>
        <taxon>Pseudomonadati</taxon>
        <taxon>Pseudomonadota</taxon>
        <taxon>Gammaproteobacteria</taxon>
        <taxon>Alteromonadales</taxon>
        <taxon>Idiomarinaceae</taxon>
        <taxon>Idiomarina</taxon>
    </lineage>
</organism>
<keyword evidence="10 12" id="KW-0808">Transferase</keyword>
<reference evidence="14 15" key="1">
    <citation type="journal article" date="2018" name="Nat. Biotechnol.">
        <title>A standardized bacterial taxonomy based on genome phylogeny substantially revises the tree of life.</title>
        <authorList>
            <person name="Parks D.H."/>
            <person name="Chuvochina M."/>
            <person name="Waite D.W."/>
            <person name="Rinke C."/>
            <person name="Skarshewski A."/>
            <person name="Chaumeil P.A."/>
            <person name="Hugenholtz P."/>
        </authorList>
    </citation>
    <scope>NUCLEOTIDE SEQUENCE [LARGE SCALE GENOMIC DNA]</scope>
    <source>
        <strain evidence="14">UBA9360</strain>
    </source>
</reference>
<comment type="similarity">
    <text evidence="5 12">Belongs to the purine/pyrimidine phosphoribosyltransferase family.</text>
</comment>
<dbReference type="InterPro" id="IPR029057">
    <property type="entry name" value="PRTase-like"/>
</dbReference>
<evidence type="ECO:0000256" key="1">
    <source>
        <dbReference type="ARBA" id="ARBA00000868"/>
    </source>
</evidence>
<dbReference type="Proteomes" id="UP000262878">
    <property type="component" value="Unassembled WGS sequence"/>
</dbReference>
<dbReference type="NCBIfam" id="NF002634">
    <property type="entry name" value="PRK02304.1-3"/>
    <property type="match status" value="1"/>
</dbReference>
<dbReference type="NCBIfam" id="TIGR01090">
    <property type="entry name" value="apt"/>
    <property type="match status" value="1"/>
</dbReference>
<evidence type="ECO:0000256" key="8">
    <source>
        <dbReference type="ARBA" id="ARBA00022490"/>
    </source>
</evidence>
<dbReference type="GO" id="GO:0044209">
    <property type="term" value="P:AMP salvage"/>
    <property type="evidence" value="ECO:0007669"/>
    <property type="project" value="UniProtKB-UniRule"/>
</dbReference>
<comment type="caution">
    <text evidence="14">The sequence shown here is derived from an EMBL/GenBank/DDBJ whole genome shotgun (WGS) entry which is preliminary data.</text>
</comment>
<dbReference type="NCBIfam" id="NF002636">
    <property type="entry name" value="PRK02304.1-5"/>
    <property type="match status" value="1"/>
</dbReference>
<dbReference type="FunFam" id="3.40.50.2020:FF:000004">
    <property type="entry name" value="Adenine phosphoribosyltransferase"/>
    <property type="match status" value="1"/>
</dbReference>
<comment type="pathway">
    <text evidence="4 12">Purine metabolism; AMP biosynthesis via salvage pathway; AMP from adenine: step 1/1.</text>
</comment>
<keyword evidence="9 12" id="KW-0328">Glycosyltransferase</keyword>
<evidence type="ECO:0000256" key="7">
    <source>
        <dbReference type="ARBA" id="ARBA00011893"/>
    </source>
</evidence>
<dbReference type="InterPro" id="IPR000836">
    <property type="entry name" value="PRTase_dom"/>
</dbReference>
<keyword evidence="8 12" id="KW-0963">Cytoplasm</keyword>
<protein>
    <recommendedName>
        <fullName evidence="7 12">Adenine phosphoribosyltransferase</fullName>
        <shortName evidence="12">APRT</shortName>
        <ecNumber evidence="7 12">2.4.2.7</ecNumber>
    </recommendedName>
</protein>
<evidence type="ECO:0000256" key="2">
    <source>
        <dbReference type="ARBA" id="ARBA00003968"/>
    </source>
</evidence>
<dbReference type="HAMAP" id="MF_00004">
    <property type="entry name" value="Aden_phosphoribosyltr"/>
    <property type="match status" value="1"/>
</dbReference>
<gene>
    <name evidence="12" type="primary">apt</name>
    <name evidence="14" type="ORF">DCR58_09005</name>
</gene>
<dbReference type="GO" id="GO:0006166">
    <property type="term" value="P:purine ribonucleoside salvage"/>
    <property type="evidence" value="ECO:0007669"/>
    <property type="project" value="UniProtKB-UniRule"/>
</dbReference>
<dbReference type="InterPro" id="IPR050054">
    <property type="entry name" value="UPRTase/APRTase"/>
</dbReference>
<evidence type="ECO:0000256" key="4">
    <source>
        <dbReference type="ARBA" id="ARBA00004659"/>
    </source>
</evidence>
<dbReference type="CDD" id="cd06223">
    <property type="entry name" value="PRTases_typeI"/>
    <property type="match status" value="1"/>
</dbReference>
<dbReference type="EMBL" id="DMUP01000219">
    <property type="protein sequence ID" value="HAR56905.1"/>
    <property type="molecule type" value="Genomic_DNA"/>
</dbReference>